<sequence length="349" mass="38797">MEFLTDGIGDCLLNTLRKATRVRIASAFFCPGSGTLELLNAVKHLTLVVSEEFTINDPHKLETLTAAIKLSVPPDSDDGKLHAKVFIADMPNGDAWVLIGSANLTEQGLFYNQEACIALDSARPEDRRHITDAQHWFELLEKRARPINMIQAKAIWKTRSQQRLSTVAKSNQPAPSYWAIKTTEGGNTHSIEHWDMFERESVIALGWEAVAVDPSAVDDETLQQAVAQAFPDMKPRSRSFAARTLRNFTAMPVGSLVMICHGYSSTAKDHNLVKVYAFARVADDLKAVPFVAGEWRFRRPVIMQIVHKTLTVGMMRKLLELGSFMTTLHELDRSGVEAVAQELGIQIGV</sequence>
<dbReference type="PROSITE" id="PS50035">
    <property type="entry name" value="PLD"/>
    <property type="match status" value="1"/>
</dbReference>
<gene>
    <name evidence="2" type="ORF">ACK2TP_10610</name>
</gene>
<keyword evidence="3" id="KW-1185">Reference proteome</keyword>
<dbReference type="EMBL" id="JBJYXY010000001">
    <property type="protein sequence ID" value="MFN2976212.1"/>
    <property type="molecule type" value="Genomic_DNA"/>
</dbReference>
<evidence type="ECO:0000259" key="1">
    <source>
        <dbReference type="PROSITE" id="PS50035"/>
    </source>
</evidence>
<dbReference type="Pfam" id="PF13091">
    <property type="entry name" value="PLDc_2"/>
    <property type="match status" value="1"/>
</dbReference>
<dbReference type="Gene3D" id="3.30.870.10">
    <property type="entry name" value="Endonuclease Chain A"/>
    <property type="match status" value="1"/>
</dbReference>
<evidence type="ECO:0000313" key="3">
    <source>
        <dbReference type="Proteomes" id="UP001634747"/>
    </source>
</evidence>
<dbReference type="InterPro" id="IPR001736">
    <property type="entry name" value="PLipase_D/transphosphatidylase"/>
</dbReference>
<protein>
    <submittedName>
        <fullName evidence="2">Phospholipase D-like domain-containing protein</fullName>
    </submittedName>
</protein>
<organism evidence="2 3">
    <name type="scientific">Terriglobus aquaticus</name>
    <dbReference type="NCBI Taxonomy" id="940139"/>
    <lineage>
        <taxon>Bacteria</taxon>
        <taxon>Pseudomonadati</taxon>
        <taxon>Acidobacteriota</taxon>
        <taxon>Terriglobia</taxon>
        <taxon>Terriglobales</taxon>
        <taxon>Acidobacteriaceae</taxon>
        <taxon>Terriglobus</taxon>
    </lineage>
</organism>
<dbReference type="Proteomes" id="UP001634747">
    <property type="component" value="Unassembled WGS sequence"/>
</dbReference>
<reference evidence="2 3" key="1">
    <citation type="submission" date="2024-12" db="EMBL/GenBank/DDBJ databases">
        <authorList>
            <person name="Lee Y."/>
        </authorList>
    </citation>
    <scope>NUCLEOTIDE SEQUENCE [LARGE SCALE GENOMIC DNA]</scope>
    <source>
        <strain evidence="2 3">03SUJ4</strain>
    </source>
</reference>
<dbReference type="InterPro" id="IPR025202">
    <property type="entry name" value="PLD-like_dom"/>
</dbReference>
<proteinExistence type="predicted"/>
<dbReference type="RefSeq" id="WP_263412300.1">
    <property type="nucleotide sequence ID" value="NZ_BAABBH010000001.1"/>
</dbReference>
<dbReference type="SUPFAM" id="SSF56024">
    <property type="entry name" value="Phospholipase D/nuclease"/>
    <property type="match status" value="1"/>
</dbReference>
<accession>A0ABW9KK89</accession>
<name>A0ABW9KK89_9BACT</name>
<comment type="caution">
    <text evidence="2">The sequence shown here is derived from an EMBL/GenBank/DDBJ whole genome shotgun (WGS) entry which is preliminary data.</text>
</comment>
<evidence type="ECO:0000313" key="2">
    <source>
        <dbReference type="EMBL" id="MFN2976212.1"/>
    </source>
</evidence>
<feature type="domain" description="PLD phosphodiesterase" evidence="1">
    <location>
        <begin position="77"/>
        <end position="108"/>
    </location>
</feature>